<evidence type="ECO:0000259" key="1">
    <source>
        <dbReference type="Pfam" id="PF17832"/>
    </source>
</evidence>
<comment type="caution">
    <text evidence="2">The sequence shown here is derived from an EMBL/GenBank/DDBJ whole genome shotgun (WGS) entry which is preliminary data.</text>
</comment>
<dbReference type="PANTHER" id="PTHR12217">
    <property type="entry name" value="EUKARYOTIC TRANSLATION INITIATION FACTOR 2D"/>
    <property type="match status" value="1"/>
</dbReference>
<dbReference type="EMBL" id="JANBPK010001553">
    <property type="protein sequence ID" value="KAJ2921760.1"/>
    <property type="molecule type" value="Genomic_DNA"/>
</dbReference>
<proteinExistence type="predicted"/>
<evidence type="ECO:0000313" key="3">
    <source>
        <dbReference type="Proteomes" id="UP001140091"/>
    </source>
</evidence>
<reference evidence="2" key="1">
    <citation type="submission" date="2022-06" db="EMBL/GenBank/DDBJ databases">
        <title>Genome Sequence of Candolleomyces eurysporus.</title>
        <authorList>
            <person name="Buettner E."/>
        </authorList>
    </citation>
    <scope>NUCLEOTIDE SEQUENCE</scope>
    <source>
        <strain evidence="2">VTCC 930004</strain>
    </source>
</reference>
<keyword evidence="3" id="KW-1185">Reference proteome</keyword>
<protein>
    <recommendedName>
        <fullName evidence="1">Pre-PUA domain-containing protein</fullName>
    </recommendedName>
</protein>
<feature type="domain" description="Pre-PUA" evidence="1">
    <location>
        <begin position="7"/>
        <end position="90"/>
    </location>
</feature>
<dbReference type="PANTHER" id="PTHR12217:SF4">
    <property type="entry name" value="EUKARYOTIC TRANSLATION INITIATION FACTOR 2D"/>
    <property type="match status" value="1"/>
</dbReference>
<dbReference type="InterPro" id="IPR039757">
    <property type="entry name" value="EIF2D"/>
</dbReference>
<dbReference type="OrthoDB" id="199771at2759"/>
<gene>
    <name evidence="2" type="ORF">H1R20_g15341</name>
</gene>
<evidence type="ECO:0000313" key="2">
    <source>
        <dbReference type="EMBL" id="KAJ2921760.1"/>
    </source>
</evidence>
<feature type="non-terminal residue" evidence="2">
    <location>
        <position position="122"/>
    </location>
</feature>
<dbReference type="Proteomes" id="UP001140091">
    <property type="component" value="Unassembled WGS sequence"/>
</dbReference>
<dbReference type="InterPro" id="IPR041366">
    <property type="entry name" value="Pre-PUA"/>
</dbReference>
<name>A0A9W8IZG0_9AGAR</name>
<dbReference type="InterPro" id="IPR048247">
    <property type="entry name" value="eIF2D_N"/>
</dbReference>
<dbReference type="GO" id="GO:0003743">
    <property type="term" value="F:translation initiation factor activity"/>
    <property type="evidence" value="ECO:0007669"/>
    <property type="project" value="InterPro"/>
</dbReference>
<dbReference type="CDD" id="cd11610">
    <property type="entry name" value="eIF2D_N"/>
    <property type="match status" value="1"/>
</dbReference>
<sequence length="122" mass="13232">MFKKPLHNLKTSSALRSSDRRKLKQRVTSAFNLSPEDGDLLVPDGIESVKVSTHLEEPGVAYLSSEGDPLWFTIGKGSDELIPTIYTLWKKDDLLPFLSTPAAVIPILTGGADLMIPGGRGV</sequence>
<dbReference type="Gene3D" id="3.10.400.20">
    <property type="match status" value="1"/>
</dbReference>
<accession>A0A9W8IZG0</accession>
<organism evidence="2 3">
    <name type="scientific">Candolleomyces eurysporus</name>
    <dbReference type="NCBI Taxonomy" id="2828524"/>
    <lineage>
        <taxon>Eukaryota</taxon>
        <taxon>Fungi</taxon>
        <taxon>Dikarya</taxon>
        <taxon>Basidiomycota</taxon>
        <taxon>Agaricomycotina</taxon>
        <taxon>Agaricomycetes</taxon>
        <taxon>Agaricomycetidae</taxon>
        <taxon>Agaricales</taxon>
        <taxon>Agaricineae</taxon>
        <taxon>Psathyrellaceae</taxon>
        <taxon>Candolleomyces</taxon>
    </lineage>
</organism>
<dbReference type="GO" id="GO:0001731">
    <property type="term" value="P:formation of translation preinitiation complex"/>
    <property type="evidence" value="ECO:0007669"/>
    <property type="project" value="InterPro"/>
</dbReference>
<dbReference type="Pfam" id="PF17832">
    <property type="entry name" value="Pre-PUA"/>
    <property type="match status" value="1"/>
</dbReference>
<dbReference type="AlphaFoldDB" id="A0A9W8IZG0"/>